<feature type="transmembrane region" description="Helical" evidence="1">
    <location>
        <begin position="30"/>
        <end position="49"/>
    </location>
</feature>
<evidence type="ECO:0000256" key="1">
    <source>
        <dbReference type="SAM" id="Phobius"/>
    </source>
</evidence>
<name>A0ABV0ZAN2_9TELE</name>
<feature type="transmembrane region" description="Helical" evidence="1">
    <location>
        <begin position="61"/>
        <end position="83"/>
    </location>
</feature>
<comment type="caution">
    <text evidence="2">The sequence shown here is derived from an EMBL/GenBank/DDBJ whole genome shotgun (WGS) entry which is preliminary data.</text>
</comment>
<keyword evidence="1" id="KW-1133">Transmembrane helix</keyword>
<evidence type="ECO:0000313" key="3">
    <source>
        <dbReference type="Proteomes" id="UP001469553"/>
    </source>
</evidence>
<gene>
    <name evidence="2" type="ORF">AMECASPLE_015273</name>
</gene>
<keyword evidence="1" id="KW-0472">Membrane</keyword>
<keyword evidence="1" id="KW-0812">Transmembrane</keyword>
<dbReference type="EMBL" id="JAHRIP010057498">
    <property type="protein sequence ID" value="MEQ2303293.1"/>
    <property type="molecule type" value="Genomic_DNA"/>
</dbReference>
<organism evidence="2 3">
    <name type="scientific">Ameca splendens</name>
    <dbReference type="NCBI Taxonomy" id="208324"/>
    <lineage>
        <taxon>Eukaryota</taxon>
        <taxon>Metazoa</taxon>
        <taxon>Chordata</taxon>
        <taxon>Craniata</taxon>
        <taxon>Vertebrata</taxon>
        <taxon>Euteleostomi</taxon>
        <taxon>Actinopterygii</taxon>
        <taxon>Neopterygii</taxon>
        <taxon>Teleostei</taxon>
        <taxon>Neoteleostei</taxon>
        <taxon>Acanthomorphata</taxon>
        <taxon>Ovalentaria</taxon>
        <taxon>Atherinomorphae</taxon>
        <taxon>Cyprinodontiformes</taxon>
        <taxon>Goodeidae</taxon>
        <taxon>Ameca</taxon>
    </lineage>
</organism>
<reference evidence="2 3" key="1">
    <citation type="submission" date="2021-06" db="EMBL/GenBank/DDBJ databases">
        <authorList>
            <person name="Palmer J.M."/>
        </authorList>
    </citation>
    <scope>NUCLEOTIDE SEQUENCE [LARGE SCALE GENOMIC DNA]</scope>
    <source>
        <strain evidence="2 3">AS_MEX2019</strain>
        <tissue evidence="2">Muscle</tissue>
    </source>
</reference>
<sequence>MLLIYRIMSNNIRHQMDEKLTADPFPLPFLFHRAFSFLSLAASGVSVLIRDICFCPVSSDWLWFPVNSVSFLFFYYFSFFFPLQAQFVNLLSRSTLIRDMGQKTCSISVSATFSVCVSRLEEFPEIVRVSGPGKIK</sequence>
<accession>A0ABV0ZAN2</accession>
<evidence type="ECO:0000313" key="2">
    <source>
        <dbReference type="EMBL" id="MEQ2303293.1"/>
    </source>
</evidence>
<dbReference type="Proteomes" id="UP001469553">
    <property type="component" value="Unassembled WGS sequence"/>
</dbReference>
<keyword evidence="3" id="KW-1185">Reference proteome</keyword>
<protein>
    <submittedName>
        <fullName evidence="2">Uncharacterized protein</fullName>
    </submittedName>
</protein>
<proteinExistence type="predicted"/>